<dbReference type="EMBL" id="LNCU01000027">
    <property type="protein sequence ID" value="KWV59728.1"/>
    <property type="molecule type" value="Genomic_DNA"/>
</dbReference>
<name>A0A109JYP8_9BRAD</name>
<keyword evidence="7" id="KW-1185">Reference proteome</keyword>
<dbReference type="RefSeq" id="WP_066500179.1">
    <property type="nucleotide sequence ID" value="NZ_LNCU01000015.1"/>
</dbReference>
<accession>A0A109JYP8</accession>
<sequence>MAETTAEVMVHPLKYDRKAKTYRMRTQAELQAEAEKILVRRERKQLYAQLDAEIDRAIKLGLDGFVFPVKLTNR</sequence>
<evidence type="ECO:0000313" key="4">
    <source>
        <dbReference type="EMBL" id="KWV59728.1"/>
    </source>
</evidence>
<gene>
    <name evidence="1" type="ORF">AS156_01400</name>
    <name evidence="6" type="ORF">AS156_28535</name>
    <name evidence="5" type="ORF">AS156_28575</name>
    <name evidence="4" type="ORF">AS156_30575</name>
    <name evidence="3" type="ORF">AS156_34680</name>
    <name evidence="2" type="ORF">AS156_39895</name>
</gene>
<evidence type="ECO:0000313" key="5">
    <source>
        <dbReference type="EMBL" id="KWV60528.1"/>
    </source>
</evidence>
<protein>
    <submittedName>
        <fullName evidence="2">Uncharacterized protein</fullName>
    </submittedName>
</protein>
<evidence type="ECO:0000313" key="3">
    <source>
        <dbReference type="EMBL" id="KWV58433.1"/>
    </source>
</evidence>
<dbReference type="EMBL" id="LNCU01000015">
    <property type="protein sequence ID" value="KWV60530.1"/>
    <property type="molecule type" value="Genomic_DNA"/>
</dbReference>
<dbReference type="EMBL" id="LNCU01000105">
    <property type="protein sequence ID" value="KWV48910.1"/>
    <property type="molecule type" value="Genomic_DNA"/>
</dbReference>
<evidence type="ECO:0000313" key="6">
    <source>
        <dbReference type="EMBL" id="KWV60530.1"/>
    </source>
</evidence>
<evidence type="ECO:0000313" key="2">
    <source>
        <dbReference type="EMBL" id="KWV57465.1"/>
    </source>
</evidence>
<dbReference type="EMBL" id="LNCU01000037">
    <property type="protein sequence ID" value="KWV58433.1"/>
    <property type="molecule type" value="Genomic_DNA"/>
</dbReference>
<proteinExistence type="predicted"/>
<dbReference type="AlphaFoldDB" id="A0A109JYP8"/>
<dbReference type="EMBL" id="LNCU01000042">
    <property type="protein sequence ID" value="KWV57465.1"/>
    <property type="molecule type" value="Genomic_DNA"/>
</dbReference>
<evidence type="ECO:0000313" key="1">
    <source>
        <dbReference type="EMBL" id="KWV48910.1"/>
    </source>
</evidence>
<dbReference type="EMBL" id="LNCU01000016">
    <property type="protein sequence ID" value="KWV60528.1"/>
    <property type="molecule type" value="Genomic_DNA"/>
</dbReference>
<reference evidence="2 7" key="1">
    <citation type="submission" date="2015-11" db="EMBL/GenBank/DDBJ databases">
        <title>Draft Genome Sequence of the Strain BR 10303 (Bradyrhizobium sp.) isolated from nodules of Centrolobium paraense.</title>
        <authorList>
            <person name="Zelli J.E."/>
            <person name="Simoes-Araujo J.L."/>
            <person name="Barauna A.C."/>
            <person name="Silva K."/>
        </authorList>
    </citation>
    <scope>NUCLEOTIDE SEQUENCE [LARGE SCALE GENOMIC DNA]</scope>
    <source>
        <strain evidence="2 7">BR 10303</strain>
    </source>
</reference>
<organism evidence="2 7">
    <name type="scientific">Bradyrhizobium macuxiense</name>
    <dbReference type="NCBI Taxonomy" id="1755647"/>
    <lineage>
        <taxon>Bacteria</taxon>
        <taxon>Pseudomonadati</taxon>
        <taxon>Pseudomonadota</taxon>
        <taxon>Alphaproteobacteria</taxon>
        <taxon>Hyphomicrobiales</taxon>
        <taxon>Nitrobacteraceae</taxon>
        <taxon>Bradyrhizobium</taxon>
    </lineage>
</organism>
<evidence type="ECO:0000313" key="7">
    <source>
        <dbReference type="Proteomes" id="UP000057737"/>
    </source>
</evidence>
<dbReference type="Proteomes" id="UP000057737">
    <property type="component" value="Unassembled WGS sequence"/>
</dbReference>
<comment type="caution">
    <text evidence="2">The sequence shown here is derived from an EMBL/GenBank/DDBJ whole genome shotgun (WGS) entry which is preliminary data.</text>
</comment>